<dbReference type="Pfam" id="PF16042">
    <property type="entry name" value="DUF4794"/>
    <property type="match status" value="1"/>
</dbReference>
<evidence type="ECO:0000256" key="1">
    <source>
        <dbReference type="SAM" id="MobiDB-lite"/>
    </source>
</evidence>
<name>W8AW82_CERCA</name>
<proteinExistence type="evidence at transcript level"/>
<evidence type="ECO:0000259" key="3">
    <source>
        <dbReference type="Pfam" id="PF16042"/>
    </source>
</evidence>
<dbReference type="AlphaFoldDB" id="W8AW82"/>
<dbReference type="InterPro" id="IPR032011">
    <property type="entry name" value="DUF4794"/>
</dbReference>
<keyword evidence="2" id="KW-1133">Transmembrane helix</keyword>
<reference evidence="4" key="1">
    <citation type="submission" date="2013-07" db="EMBL/GenBank/DDBJ databases">
        <authorList>
            <person name="Geib S."/>
        </authorList>
    </citation>
    <scope>NUCLEOTIDE SEQUENCE</scope>
</reference>
<protein>
    <recommendedName>
        <fullName evidence="3">DUF4794 domain-containing protein</fullName>
    </recommendedName>
</protein>
<reference evidence="4" key="2">
    <citation type="journal article" date="2014" name="BMC Genomics">
        <title>A genomic perspective to assessing quality of mass-reared SIT flies used in Mediterranean fruit fly (Ceratitis capitata) eradication in California.</title>
        <authorList>
            <person name="Calla B."/>
            <person name="Hall B."/>
            <person name="Hou S."/>
            <person name="Geib S.M."/>
        </authorList>
    </citation>
    <scope>NUCLEOTIDE SEQUENCE</scope>
</reference>
<feature type="region of interest" description="Disordered" evidence="1">
    <location>
        <begin position="83"/>
        <end position="107"/>
    </location>
</feature>
<feature type="domain" description="DUF4794" evidence="3">
    <location>
        <begin position="67"/>
        <end position="130"/>
    </location>
</feature>
<dbReference type="EMBL" id="GAMC01013355">
    <property type="protein sequence ID" value="JAB93200.1"/>
    <property type="molecule type" value="mRNA"/>
</dbReference>
<keyword evidence="2" id="KW-0812">Transmembrane</keyword>
<accession>W8AW82</accession>
<feature type="transmembrane region" description="Helical" evidence="2">
    <location>
        <begin position="26"/>
        <end position="43"/>
    </location>
</feature>
<keyword evidence="2" id="KW-0472">Membrane</keyword>
<sequence>DLFESLPLHGWQNYILKIFPKKMKPAYLITLLVTLLTLTLSIVPGQGRRLSGNYFLVANMARQVAPPYPAAGLRPEVPFTLPTEQQASGDVPEMAAAQPVEDDEDEAVEDLDPIAADAAEDDTEELLPMPEERVSARAEDVDENADIIPERQAGPTPSKRYWFFRK</sequence>
<feature type="region of interest" description="Disordered" evidence="1">
    <location>
        <begin position="136"/>
        <end position="166"/>
    </location>
</feature>
<evidence type="ECO:0000313" key="4">
    <source>
        <dbReference type="EMBL" id="JAB93200.1"/>
    </source>
</evidence>
<feature type="non-terminal residue" evidence="4">
    <location>
        <position position="1"/>
    </location>
</feature>
<evidence type="ECO:0000256" key="2">
    <source>
        <dbReference type="SAM" id="Phobius"/>
    </source>
</evidence>
<organism evidence="4">
    <name type="scientific">Ceratitis capitata</name>
    <name type="common">Mediterranean fruit fly</name>
    <name type="synonym">Tephritis capitata</name>
    <dbReference type="NCBI Taxonomy" id="7213"/>
    <lineage>
        <taxon>Eukaryota</taxon>
        <taxon>Metazoa</taxon>
        <taxon>Ecdysozoa</taxon>
        <taxon>Arthropoda</taxon>
        <taxon>Hexapoda</taxon>
        <taxon>Insecta</taxon>
        <taxon>Pterygota</taxon>
        <taxon>Neoptera</taxon>
        <taxon>Endopterygota</taxon>
        <taxon>Diptera</taxon>
        <taxon>Brachycera</taxon>
        <taxon>Muscomorpha</taxon>
        <taxon>Tephritoidea</taxon>
        <taxon>Tephritidae</taxon>
        <taxon>Ceratitis</taxon>
        <taxon>Ceratitis</taxon>
    </lineage>
</organism>